<proteinExistence type="predicted"/>
<keyword evidence="2" id="KW-1185">Reference proteome</keyword>
<dbReference type="OrthoDB" id="10528714at2759"/>
<dbReference type="EMBL" id="WIUZ02000007">
    <property type="protein sequence ID" value="KAF9785165.1"/>
    <property type="molecule type" value="Genomic_DNA"/>
</dbReference>
<reference evidence="1" key="1">
    <citation type="journal article" date="2020" name="Nat. Commun.">
        <title>Large-scale genome sequencing of mycorrhizal fungi provides insights into the early evolution of symbiotic traits.</title>
        <authorList>
            <person name="Miyauchi S."/>
            <person name="Kiss E."/>
            <person name="Kuo A."/>
            <person name="Drula E."/>
            <person name="Kohler A."/>
            <person name="Sanchez-Garcia M."/>
            <person name="Morin E."/>
            <person name="Andreopoulos B."/>
            <person name="Barry K.W."/>
            <person name="Bonito G."/>
            <person name="Buee M."/>
            <person name="Carver A."/>
            <person name="Chen C."/>
            <person name="Cichocki N."/>
            <person name="Clum A."/>
            <person name="Culley D."/>
            <person name="Crous P.W."/>
            <person name="Fauchery L."/>
            <person name="Girlanda M."/>
            <person name="Hayes R.D."/>
            <person name="Keri Z."/>
            <person name="LaButti K."/>
            <person name="Lipzen A."/>
            <person name="Lombard V."/>
            <person name="Magnuson J."/>
            <person name="Maillard F."/>
            <person name="Murat C."/>
            <person name="Nolan M."/>
            <person name="Ohm R.A."/>
            <person name="Pangilinan J."/>
            <person name="Pereira M.F."/>
            <person name="Perotto S."/>
            <person name="Peter M."/>
            <person name="Pfister S."/>
            <person name="Riley R."/>
            <person name="Sitrit Y."/>
            <person name="Stielow J.B."/>
            <person name="Szollosi G."/>
            <person name="Zifcakova L."/>
            <person name="Stursova M."/>
            <person name="Spatafora J.W."/>
            <person name="Tedersoo L."/>
            <person name="Vaario L.M."/>
            <person name="Yamada A."/>
            <person name="Yan M."/>
            <person name="Wang P."/>
            <person name="Xu J."/>
            <person name="Bruns T."/>
            <person name="Baldrian P."/>
            <person name="Vilgalys R."/>
            <person name="Dunand C."/>
            <person name="Henrissat B."/>
            <person name="Grigoriev I.V."/>
            <person name="Hibbett D."/>
            <person name="Nagy L.G."/>
            <person name="Martin F.M."/>
        </authorList>
    </citation>
    <scope>NUCLEOTIDE SEQUENCE</scope>
    <source>
        <strain evidence="1">UH-Tt-Lm1</strain>
    </source>
</reference>
<accession>A0A9P6HDY1</accession>
<dbReference type="Proteomes" id="UP000736335">
    <property type="component" value="Unassembled WGS sequence"/>
</dbReference>
<sequence>MLRAKPNYGQEAPFLAYINPSKLRDPFLTPFHPLPPTTMNTSTKPQHASVYNIPERPRVPPVPDVPPLRHLYAQTTSVSEEDCLTGYGEISVSECYDVVDVGGDEQKQRVPRLKHTRPRSYHQTQATRTVSNLVSTPDPNGRGQSQLTNGVGKFEPKYFRHIIKATSTDPPVNPEADYRSLFETMKNPPKIRRRRTLILQNAPASEAIDARPRPS</sequence>
<evidence type="ECO:0000313" key="1">
    <source>
        <dbReference type="EMBL" id="KAF9785165.1"/>
    </source>
</evidence>
<reference evidence="1" key="2">
    <citation type="submission" date="2020-11" db="EMBL/GenBank/DDBJ databases">
        <authorList>
            <consortium name="DOE Joint Genome Institute"/>
            <person name="Kuo A."/>
            <person name="Miyauchi S."/>
            <person name="Kiss E."/>
            <person name="Drula E."/>
            <person name="Kohler A."/>
            <person name="Sanchez-Garcia M."/>
            <person name="Andreopoulos B."/>
            <person name="Barry K.W."/>
            <person name="Bonito G."/>
            <person name="Buee M."/>
            <person name="Carver A."/>
            <person name="Chen C."/>
            <person name="Cichocki N."/>
            <person name="Clum A."/>
            <person name="Culley D."/>
            <person name="Crous P.W."/>
            <person name="Fauchery L."/>
            <person name="Girlanda M."/>
            <person name="Hayes R."/>
            <person name="Keri Z."/>
            <person name="Labutti K."/>
            <person name="Lipzen A."/>
            <person name="Lombard V."/>
            <person name="Magnuson J."/>
            <person name="Maillard F."/>
            <person name="Morin E."/>
            <person name="Murat C."/>
            <person name="Nolan M."/>
            <person name="Ohm R."/>
            <person name="Pangilinan J."/>
            <person name="Pereira M."/>
            <person name="Perotto S."/>
            <person name="Peter M."/>
            <person name="Riley R."/>
            <person name="Sitrit Y."/>
            <person name="Stielow B."/>
            <person name="Szollosi G."/>
            <person name="Zifcakova L."/>
            <person name="Stursova M."/>
            <person name="Spatafora J.W."/>
            <person name="Tedersoo L."/>
            <person name="Vaario L.-M."/>
            <person name="Yamada A."/>
            <person name="Yan M."/>
            <person name="Wang P."/>
            <person name="Xu J."/>
            <person name="Bruns T."/>
            <person name="Baldrian P."/>
            <person name="Vilgalys R."/>
            <person name="Henrissat B."/>
            <person name="Grigoriev I.V."/>
            <person name="Hibbett D."/>
            <person name="Nagy L.G."/>
            <person name="Martin F.M."/>
        </authorList>
    </citation>
    <scope>NUCLEOTIDE SEQUENCE</scope>
    <source>
        <strain evidence="1">UH-Tt-Lm1</strain>
    </source>
</reference>
<gene>
    <name evidence="1" type="ORF">BJ322DRAFT_1193090</name>
</gene>
<name>A0A9P6HDY1_9AGAM</name>
<protein>
    <submittedName>
        <fullName evidence="1">Uncharacterized protein</fullName>
    </submittedName>
</protein>
<comment type="caution">
    <text evidence="1">The sequence shown here is derived from an EMBL/GenBank/DDBJ whole genome shotgun (WGS) entry which is preliminary data.</text>
</comment>
<organism evidence="1 2">
    <name type="scientific">Thelephora terrestris</name>
    <dbReference type="NCBI Taxonomy" id="56493"/>
    <lineage>
        <taxon>Eukaryota</taxon>
        <taxon>Fungi</taxon>
        <taxon>Dikarya</taxon>
        <taxon>Basidiomycota</taxon>
        <taxon>Agaricomycotina</taxon>
        <taxon>Agaricomycetes</taxon>
        <taxon>Thelephorales</taxon>
        <taxon>Thelephoraceae</taxon>
        <taxon>Thelephora</taxon>
    </lineage>
</organism>
<dbReference type="AlphaFoldDB" id="A0A9P6HDY1"/>
<evidence type="ECO:0000313" key="2">
    <source>
        <dbReference type="Proteomes" id="UP000736335"/>
    </source>
</evidence>